<dbReference type="Pfam" id="PF05521">
    <property type="entry name" value="Phage_HCP"/>
    <property type="match status" value="1"/>
</dbReference>
<proteinExistence type="predicted"/>
<organism evidence="1 2">
    <name type="scientific">Sphingomonas kaistensis</name>
    <dbReference type="NCBI Taxonomy" id="298708"/>
    <lineage>
        <taxon>Bacteria</taxon>
        <taxon>Pseudomonadati</taxon>
        <taxon>Pseudomonadota</taxon>
        <taxon>Alphaproteobacteria</taxon>
        <taxon>Sphingomonadales</taxon>
        <taxon>Sphingomonadaceae</taxon>
        <taxon>Sphingomonas</taxon>
    </lineage>
</organism>
<dbReference type="Gene3D" id="2.40.10.270">
    <property type="entry name" value="Bacteriophage SPP1 head-tail adaptor protein"/>
    <property type="match status" value="1"/>
</dbReference>
<evidence type="ECO:0000313" key="2">
    <source>
        <dbReference type="Proteomes" id="UP000558192"/>
    </source>
</evidence>
<gene>
    <name evidence="1" type="ORF">GGQ97_002727</name>
</gene>
<name>A0A7X5Y870_9SPHN</name>
<keyword evidence="2" id="KW-1185">Reference proteome</keyword>
<sequence length="107" mass="12038">MSEFAGSLTQRIELWERSQDRLATGASSETLSMVLSCLAAIVAEGAGAANEAMSVSAMPRFKVTVRRQSEFAIDQQVRWRGRRLVVRQIVDDPMLPDRLVLRCEEQR</sequence>
<dbReference type="InterPro" id="IPR008767">
    <property type="entry name" value="Phage_SPP1_head-tail_adaptor"/>
</dbReference>
<comment type="caution">
    <text evidence="1">The sequence shown here is derived from an EMBL/GenBank/DDBJ whole genome shotgun (WGS) entry which is preliminary data.</text>
</comment>
<evidence type="ECO:0000313" key="1">
    <source>
        <dbReference type="EMBL" id="NJC06934.1"/>
    </source>
</evidence>
<dbReference type="RefSeq" id="WP_168070439.1">
    <property type="nucleotide sequence ID" value="NZ_JAATJC010000001.1"/>
</dbReference>
<dbReference type="AlphaFoldDB" id="A0A7X5Y870"/>
<dbReference type="EMBL" id="JAATJC010000001">
    <property type="protein sequence ID" value="NJC06934.1"/>
    <property type="molecule type" value="Genomic_DNA"/>
</dbReference>
<dbReference type="Proteomes" id="UP000558192">
    <property type="component" value="Unassembled WGS sequence"/>
</dbReference>
<dbReference type="InterPro" id="IPR038666">
    <property type="entry name" value="SSP1_head-tail_sf"/>
</dbReference>
<protein>
    <submittedName>
        <fullName evidence="1">Head-tail adaptor</fullName>
    </submittedName>
</protein>
<accession>A0A7X5Y870</accession>
<reference evidence="1 2" key="1">
    <citation type="submission" date="2020-03" db="EMBL/GenBank/DDBJ databases">
        <title>Genomic Encyclopedia of Type Strains, Phase IV (KMG-IV): sequencing the most valuable type-strain genomes for metagenomic binning, comparative biology and taxonomic classification.</title>
        <authorList>
            <person name="Goeker M."/>
        </authorList>
    </citation>
    <scope>NUCLEOTIDE SEQUENCE [LARGE SCALE GENOMIC DNA]</scope>
    <source>
        <strain evidence="1 2">DSM 16846</strain>
    </source>
</reference>